<dbReference type="PANTHER" id="PTHR42743">
    <property type="entry name" value="AMINO-ACID AMINOTRANSFERASE"/>
    <property type="match status" value="1"/>
</dbReference>
<dbReference type="GO" id="GO:0008652">
    <property type="term" value="P:amino acid biosynthetic process"/>
    <property type="evidence" value="ECO:0007669"/>
    <property type="project" value="UniProtKB-ARBA"/>
</dbReference>
<keyword evidence="3 5" id="KW-0663">Pyridoxal phosphate</keyword>
<dbReference type="InterPro" id="IPR043132">
    <property type="entry name" value="BCAT-like_C"/>
</dbReference>
<dbReference type="Proteomes" id="UP000236655">
    <property type="component" value="Chromosome"/>
</dbReference>
<dbReference type="InterPro" id="IPR050571">
    <property type="entry name" value="Class-IV_PLP-Dep_Aminotrnsfr"/>
</dbReference>
<keyword evidence="7" id="KW-1185">Reference proteome</keyword>
<dbReference type="InterPro" id="IPR018300">
    <property type="entry name" value="Aminotrans_IV_CS"/>
</dbReference>
<dbReference type="PROSITE" id="PS00770">
    <property type="entry name" value="AA_TRANSFER_CLASS_4"/>
    <property type="match status" value="1"/>
</dbReference>
<gene>
    <name evidence="6" type="ORF">CUN60_08165</name>
</gene>
<sequence length="158" mass="17615">MTLEDIRWQRCDIKSISLLASSLSKQKAVDFGYSEAILVRNNIVTECSFSNLFIVDNNDNLITKNLDNHVLAGITRKRVIELAKIAGITVIEQPFSPDELIAAKEVFATSTTLLIRPLTKINETIVGTGKCGSMTKKLIESYQQFLNVTNHETNTANR</sequence>
<dbReference type="Gene3D" id="3.20.10.10">
    <property type="entry name" value="D-amino Acid Aminotransferase, subunit A, domain 2"/>
    <property type="match status" value="1"/>
</dbReference>
<dbReference type="FunFam" id="3.20.10.10:FF:000002">
    <property type="entry name" value="D-alanine aminotransferase"/>
    <property type="match status" value="1"/>
</dbReference>
<dbReference type="GO" id="GO:0003824">
    <property type="term" value="F:catalytic activity"/>
    <property type="evidence" value="ECO:0007669"/>
    <property type="project" value="InterPro"/>
</dbReference>
<organism evidence="6 7">
    <name type="scientific">Aquella oligotrophica</name>
    <dbReference type="NCBI Taxonomy" id="2067065"/>
    <lineage>
        <taxon>Bacteria</taxon>
        <taxon>Pseudomonadati</taxon>
        <taxon>Pseudomonadota</taxon>
        <taxon>Betaproteobacteria</taxon>
        <taxon>Neisseriales</taxon>
        <taxon>Neisseriaceae</taxon>
        <taxon>Aquella</taxon>
    </lineage>
</organism>
<dbReference type="KEGG" id="nba:CUN60_08165"/>
<comment type="similarity">
    <text evidence="2 4">Belongs to the class-IV pyridoxal-phosphate-dependent aminotransferase family.</text>
</comment>
<evidence type="ECO:0008006" key="8">
    <source>
        <dbReference type="Google" id="ProtNLM"/>
    </source>
</evidence>
<dbReference type="GO" id="GO:0005829">
    <property type="term" value="C:cytosol"/>
    <property type="evidence" value="ECO:0007669"/>
    <property type="project" value="TreeGrafter"/>
</dbReference>
<protein>
    <recommendedName>
        <fullName evidence="8">D-amino-acid transaminase</fullName>
    </recommendedName>
</protein>
<evidence type="ECO:0000256" key="5">
    <source>
        <dbReference type="RuleBase" id="RU004516"/>
    </source>
</evidence>
<dbReference type="AlphaFoldDB" id="A0A2I7N746"/>
<name>A0A2I7N746_9NEIS</name>
<evidence type="ECO:0000256" key="2">
    <source>
        <dbReference type="ARBA" id="ARBA00009320"/>
    </source>
</evidence>
<dbReference type="OrthoDB" id="9805628at2"/>
<dbReference type="RefSeq" id="WP_102951565.1">
    <property type="nucleotide sequence ID" value="NZ_CP024847.1"/>
</dbReference>
<dbReference type="SUPFAM" id="SSF56752">
    <property type="entry name" value="D-aminoacid aminotransferase-like PLP-dependent enzymes"/>
    <property type="match status" value="1"/>
</dbReference>
<evidence type="ECO:0000313" key="6">
    <source>
        <dbReference type="EMBL" id="AUR52269.1"/>
    </source>
</evidence>
<evidence type="ECO:0000256" key="3">
    <source>
        <dbReference type="ARBA" id="ARBA00022898"/>
    </source>
</evidence>
<dbReference type="EMBL" id="CP024847">
    <property type="protein sequence ID" value="AUR52269.1"/>
    <property type="molecule type" value="Genomic_DNA"/>
</dbReference>
<comment type="cofactor">
    <cofactor evidence="1 5">
        <name>pyridoxal 5'-phosphate</name>
        <dbReference type="ChEBI" id="CHEBI:597326"/>
    </cofactor>
</comment>
<dbReference type="PANTHER" id="PTHR42743:SF10">
    <property type="entry name" value="D-ALANINE AMINOTRANSFERASE"/>
    <property type="match status" value="1"/>
</dbReference>
<evidence type="ECO:0000256" key="4">
    <source>
        <dbReference type="RuleBase" id="RU004106"/>
    </source>
</evidence>
<dbReference type="InterPro" id="IPR036038">
    <property type="entry name" value="Aminotransferase-like"/>
</dbReference>
<dbReference type="InterPro" id="IPR001544">
    <property type="entry name" value="Aminotrans_IV"/>
</dbReference>
<proteinExistence type="inferred from homology"/>
<dbReference type="GO" id="GO:0046394">
    <property type="term" value="P:carboxylic acid biosynthetic process"/>
    <property type="evidence" value="ECO:0007669"/>
    <property type="project" value="UniProtKB-ARBA"/>
</dbReference>
<dbReference type="Pfam" id="PF01063">
    <property type="entry name" value="Aminotran_4"/>
    <property type="match status" value="1"/>
</dbReference>
<evidence type="ECO:0000313" key="7">
    <source>
        <dbReference type="Proteomes" id="UP000236655"/>
    </source>
</evidence>
<accession>A0A2I7N746</accession>
<reference evidence="7" key="1">
    <citation type="submission" date="2017-11" db="EMBL/GenBank/DDBJ databases">
        <authorList>
            <person name="Chan K.G."/>
            <person name="Lee L.S."/>
        </authorList>
    </citation>
    <scope>NUCLEOTIDE SEQUENCE [LARGE SCALE GENOMIC DNA]</scope>
    <source>
        <strain evidence="7">DSM 100970</strain>
    </source>
</reference>
<evidence type="ECO:0000256" key="1">
    <source>
        <dbReference type="ARBA" id="ARBA00001933"/>
    </source>
</evidence>